<comment type="similarity">
    <text evidence="6">Belongs to the HIPP family.</text>
</comment>
<dbReference type="GO" id="GO:0046872">
    <property type="term" value="F:metal ion binding"/>
    <property type="evidence" value="ECO:0007669"/>
    <property type="project" value="UniProtKB-KW"/>
</dbReference>
<dbReference type="InterPro" id="IPR006121">
    <property type="entry name" value="HMA_dom"/>
</dbReference>
<name>A0AAF0WHW1_DAUCS</name>
<gene>
    <name evidence="9" type="ORF">DCAR_0209445</name>
</gene>
<evidence type="ECO:0000256" key="6">
    <source>
        <dbReference type="ARBA" id="ARBA00024045"/>
    </source>
</evidence>
<dbReference type="InterPro" id="IPR036163">
    <property type="entry name" value="HMA_dom_sf"/>
</dbReference>
<evidence type="ECO:0000256" key="2">
    <source>
        <dbReference type="ARBA" id="ARBA00022481"/>
    </source>
</evidence>
<protein>
    <recommendedName>
        <fullName evidence="8">HMA domain-containing protein</fullName>
    </recommendedName>
</protein>
<evidence type="ECO:0000313" key="9">
    <source>
        <dbReference type="EMBL" id="WOG90202.1"/>
    </source>
</evidence>
<dbReference type="Pfam" id="PF00403">
    <property type="entry name" value="HMA"/>
    <property type="match status" value="1"/>
</dbReference>
<keyword evidence="2" id="KW-0488">Methylation</keyword>
<keyword evidence="4" id="KW-0449">Lipoprotein</keyword>
<feature type="region of interest" description="Disordered" evidence="7">
    <location>
        <begin position="78"/>
        <end position="101"/>
    </location>
</feature>
<dbReference type="PROSITE" id="PS50846">
    <property type="entry name" value="HMA_2"/>
    <property type="match status" value="1"/>
</dbReference>
<dbReference type="GO" id="GO:0009626">
    <property type="term" value="P:plant-type hypersensitive response"/>
    <property type="evidence" value="ECO:0007669"/>
    <property type="project" value="UniProtKB-KW"/>
</dbReference>
<evidence type="ECO:0000256" key="3">
    <source>
        <dbReference type="ARBA" id="ARBA00022723"/>
    </source>
</evidence>
<dbReference type="PANTHER" id="PTHR45811">
    <property type="entry name" value="COPPER TRANSPORT PROTEIN FAMILY-RELATED"/>
    <property type="match status" value="1"/>
</dbReference>
<evidence type="ECO:0000313" key="10">
    <source>
        <dbReference type="Proteomes" id="UP000077755"/>
    </source>
</evidence>
<dbReference type="Gene3D" id="3.30.70.100">
    <property type="match status" value="1"/>
</dbReference>
<keyword evidence="10" id="KW-1185">Reference proteome</keyword>
<evidence type="ECO:0000259" key="8">
    <source>
        <dbReference type="PROSITE" id="PS50846"/>
    </source>
</evidence>
<reference evidence="9" key="1">
    <citation type="journal article" date="2016" name="Nat. Genet.">
        <title>A high-quality carrot genome assembly provides new insights into carotenoid accumulation and asterid genome evolution.</title>
        <authorList>
            <person name="Iorizzo M."/>
            <person name="Ellison S."/>
            <person name="Senalik D."/>
            <person name="Zeng P."/>
            <person name="Satapoomin P."/>
            <person name="Huang J."/>
            <person name="Bowman M."/>
            <person name="Iovene M."/>
            <person name="Sanseverino W."/>
            <person name="Cavagnaro P."/>
            <person name="Yildiz M."/>
            <person name="Macko-Podgorni A."/>
            <person name="Moranska E."/>
            <person name="Grzebelus E."/>
            <person name="Grzebelus D."/>
            <person name="Ashrafi H."/>
            <person name="Zheng Z."/>
            <person name="Cheng S."/>
            <person name="Spooner D."/>
            <person name="Van Deynze A."/>
            <person name="Simon P."/>
        </authorList>
    </citation>
    <scope>NUCLEOTIDE SEQUENCE</scope>
    <source>
        <tissue evidence="9">Leaf</tissue>
    </source>
</reference>
<dbReference type="Proteomes" id="UP000077755">
    <property type="component" value="Chromosome 2"/>
</dbReference>
<comment type="subcellular location">
    <subcellularLocation>
        <location evidence="1">Membrane</location>
        <topology evidence="1">Peripheral membrane protein</topology>
    </subcellularLocation>
</comment>
<organism evidence="9 10">
    <name type="scientific">Daucus carota subsp. sativus</name>
    <name type="common">Carrot</name>
    <dbReference type="NCBI Taxonomy" id="79200"/>
    <lineage>
        <taxon>Eukaryota</taxon>
        <taxon>Viridiplantae</taxon>
        <taxon>Streptophyta</taxon>
        <taxon>Embryophyta</taxon>
        <taxon>Tracheophyta</taxon>
        <taxon>Spermatophyta</taxon>
        <taxon>Magnoliopsida</taxon>
        <taxon>eudicotyledons</taxon>
        <taxon>Gunneridae</taxon>
        <taxon>Pentapetalae</taxon>
        <taxon>asterids</taxon>
        <taxon>campanulids</taxon>
        <taxon>Apiales</taxon>
        <taxon>Apiaceae</taxon>
        <taxon>Apioideae</taxon>
        <taxon>Scandiceae</taxon>
        <taxon>Daucinae</taxon>
        <taxon>Daucus</taxon>
        <taxon>Daucus sect. Daucus</taxon>
    </lineage>
</organism>
<dbReference type="GO" id="GO:0016020">
    <property type="term" value="C:membrane"/>
    <property type="evidence" value="ECO:0007669"/>
    <property type="project" value="UniProtKB-SubCell"/>
</dbReference>
<proteinExistence type="inferred from homology"/>
<feature type="compositionally biased region" description="Basic and acidic residues" evidence="7">
    <location>
        <begin position="82"/>
        <end position="101"/>
    </location>
</feature>
<keyword evidence="3" id="KW-0479">Metal-binding</keyword>
<feature type="domain" description="HMA" evidence="8">
    <location>
        <begin position="12"/>
        <end position="79"/>
    </location>
</feature>
<dbReference type="InterPro" id="IPR051863">
    <property type="entry name" value="HIPP"/>
</dbReference>
<evidence type="ECO:0000256" key="7">
    <source>
        <dbReference type="SAM" id="MobiDB-lite"/>
    </source>
</evidence>
<evidence type="ECO:0000256" key="5">
    <source>
        <dbReference type="ARBA" id="ARBA00023289"/>
    </source>
</evidence>
<dbReference type="AlphaFoldDB" id="A0AAF0WHW1"/>
<evidence type="ECO:0000256" key="1">
    <source>
        <dbReference type="ARBA" id="ARBA00004170"/>
    </source>
</evidence>
<keyword evidence="5" id="KW-0636">Prenylation</keyword>
<reference evidence="9" key="2">
    <citation type="submission" date="2022-03" db="EMBL/GenBank/DDBJ databases">
        <title>Draft title - Genomic analysis of global carrot germplasm unveils the trajectory of domestication and the origin of high carotenoid orange carrot.</title>
        <authorList>
            <person name="Iorizzo M."/>
            <person name="Ellison S."/>
            <person name="Senalik D."/>
            <person name="Macko-Podgorni A."/>
            <person name="Grzebelus D."/>
            <person name="Bostan H."/>
            <person name="Rolling W."/>
            <person name="Curaba J."/>
            <person name="Simon P."/>
        </authorList>
    </citation>
    <scope>NUCLEOTIDE SEQUENCE</scope>
    <source>
        <tissue evidence="9">Leaf</tissue>
    </source>
</reference>
<sequence>MKKLCPPHSCGEKKMVVKLEIYEDKEKTKAMNAVSRLSGVDSISIDMKDKKLTVVGDVDPVVLVKKLKKLCHAELLSVGPAKEPEKKKDDKKDDDKKKEQQIQDLLKAYQNHNPYVMHQYVHHSAEENPNACVIS</sequence>
<evidence type="ECO:0000256" key="4">
    <source>
        <dbReference type="ARBA" id="ARBA00023288"/>
    </source>
</evidence>
<dbReference type="SUPFAM" id="SSF55008">
    <property type="entry name" value="HMA, heavy metal-associated domain"/>
    <property type="match status" value="1"/>
</dbReference>
<dbReference type="PANTHER" id="PTHR45811:SF49">
    <property type="entry name" value="OS04G0667600 PROTEIN"/>
    <property type="match status" value="1"/>
</dbReference>
<dbReference type="EMBL" id="CP093344">
    <property type="protein sequence ID" value="WOG90202.1"/>
    <property type="molecule type" value="Genomic_DNA"/>
</dbReference>
<accession>A0AAF0WHW1</accession>